<dbReference type="OrthoDB" id="9812769at2"/>
<keyword evidence="6 10" id="KW-0406">Ion transport</keyword>
<evidence type="ECO:0000256" key="10">
    <source>
        <dbReference type="HAMAP-Rule" id="MF_00815"/>
    </source>
</evidence>
<comment type="similarity">
    <text evidence="3 10">Belongs to the ATPase gamma chain family.</text>
</comment>
<keyword evidence="10" id="KW-1003">Cell membrane</keyword>
<comment type="subunit">
    <text evidence="10">F-type ATPases have 2 components, CF(1) - the catalytic core - and CF(0) - the membrane proton channel. CF(1) has five subunits: alpha(3), beta(3), gamma(1), delta(1), epsilon(1). CF(0) has three main subunits: a, b and c.</text>
</comment>
<evidence type="ECO:0000256" key="5">
    <source>
        <dbReference type="ARBA" id="ARBA00022781"/>
    </source>
</evidence>
<reference evidence="11 12" key="1">
    <citation type="submission" date="2016-10" db="EMBL/GenBank/DDBJ databases">
        <authorList>
            <person name="de Groot N.N."/>
        </authorList>
    </citation>
    <scope>NUCLEOTIDE SEQUENCE [LARGE SCALE GENOMIC DNA]</scope>
    <source>
        <strain evidence="11 12">DSM 12271</strain>
    </source>
</reference>
<proteinExistence type="inferred from homology"/>
<dbReference type="PANTHER" id="PTHR11693:SF22">
    <property type="entry name" value="ATP SYNTHASE SUBUNIT GAMMA, MITOCHONDRIAL"/>
    <property type="match status" value="1"/>
</dbReference>
<dbReference type="SUPFAM" id="SSF52943">
    <property type="entry name" value="ATP synthase (F1-ATPase), gamma subunit"/>
    <property type="match status" value="1"/>
</dbReference>
<dbReference type="GO" id="GO:0042777">
    <property type="term" value="P:proton motive force-driven plasma membrane ATP synthesis"/>
    <property type="evidence" value="ECO:0007669"/>
    <property type="project" value="UniProtKB-UniRule"/>
</dbReference>
<dbReference type="PROSITE" id="PS00153">
    <property type="entry name" value="ATPASE_GAMMA"/>
    <property type="match status" value="1"/>
</dbReference>
<evidence type="ECO:0000256" key="9">
    <source>
        <dbReference type="ARBA" id="ARBA00023310"/>
    </source>
</evidence>
<dbReference type="AlphaFoldDB" id="A0A1I0ZEJ6"/>
<dbReference type="CDD" id="cd12151">
    <property type="entry name" value="F1-ATPase_gamma"/>
    <property type="match status" value="1"/>
</dbReference>
<organism evidence="11 12">
    <name type="scientific">Clostridium frigidicarnis</name>
    <dbReference type="NCBI Taxonomy" id="84698"/>
    <lineage>
        <taxon>Bacteria</taxon>
        <taxon>Bacillati</taxon>
        <taxon>Bacillota</taxon>
        <taxon>Clostridia</taxon>
        <taxon>Eubacteriales</taxon>
        <taxon>Clostridiaceae</taxon>
        <taxon>Clostridium</taxon>
    </lineage>
</organism>
<dbReference type="PANTHER" id="PTHR11693">
    <property type="entry name" value="ATP SYNTHASE GAMMA CHAIN"/>
    <property type="match status" value="1"/>
</dbReference>
<dbReference type="Pfam" id="PF00231">
    <property type="entry name" value="ATP-synt"/>
    <property type="match status" value="1"/>
</dbReference>
<accession>A0A1I0ZEJ6</accession>
<gene>
    <name evidence="10" type="primary">atpG</name>
    <name evidence="11" type="ORF">SAMN04488528_102014</name>
</gene>
<keyword evidence="12" id="KW-1185">Reference proteome</keyword>
<keyword evidence="8 10" id="KW-0139">CF(1)</keyword>
<evidence type="ECO:0000256" key="1">
    <source>
        <dbReference type="ARBA" id="ARBA00003456"/>
    </source>
</evidence>
<dbReference type="GO" id="GO:0005524">
    <property type="term" value="F:ATP binding"/>
    <property type="evidence" value="ECO:0007669"/>
    <property type="project" value="UniProtKB-UniRule"/>
</dbReference>
<dbReference type="HAMAP" id="MF_00815">
    <property type="entry name" value="ATP_synth_gamma_bact"/>
    <property type="match status" value="1"/>
</dbReference>
<sequence length="284" mass="31145">MAGAGLIAIKRRIKSVTNTRKITKAMGLVATSKLRKIRGQLAVADEYHKSLEKTKNLVINSLDDIESTLIIGNNSNKKLYIVITSDSGLCGGYNAAIVASAVESIKEDINNSNIITVGEKGRVYFRKYGLNTLAEYVDIPDVPTTKESKTIFNHAVDLYKKGEIGEINIVYTKFVSPVKQIPVIEKLLPLSVEETESLSDTIVIEPSAYEISDDIMLMYLQGSVHFAMTHAKCSEHASRMSSMDGATKNADDILDGLNLKYNRIRQSAITQEISEIVGGAEAQK</sequence>
<evidence type="ECO:0000256" key="2">
    <source>
        <dbReference type="ARBA" id="ARBA00004170"/>
    </source>
</evidence>
<name>A0A1I0ZEJ6_9CLOT</name>
<evidence type="ECO:0000256" key="6">
    <source>
        <dbReference type="ARBA" id="ARBA00023065"/>
    </source>
</evidence>
<dbReference type="EMBL" id="FOKI01000020">
    <property type="protein sequence ID" value="SFB23817.1"/>
    <property type="molecule type" value="Genomic_DNA"/>
</dbReference>
<comment type="function">
    <text evidence="1 10">Produces ATP from ADP in the presence of a proton gradient across the membrane. The gamma chain is believed to be important in regulating ATPase activity and the flow of protons through the CF(0) complex.</text>
</comment>
<dbReference type="PRINTS" id="PR00126">
    <property type="entry name" value="ATPASEGAMMA"/>
</dbReference>
<evidence type="ECO:0000256" key="3">
    <source>
        <dbReference type="ARBA" id="ARBA00007681"/>
    </source>
</evidence>
<dbReference type="RefSeq" id="WP_090041842.1">
    <property type="nucleotide sequence ID" value="NZ_FOKI01000020.1"/>
</dbReference>
<evidence type="ECO:0000256" key="8">
    <source>
        <dbReference type="ARBA" id="ARBA00023196"/>
    </source>
</evidence>
<evidence type="ECO:0000313" key="12">
    <source>
        <dbReference type="Proteomes" id="UP000198619"/>
    </source>
</evidence>
<keyword evidence="7 10" id="KW-0472">Membrane</keyword>
<dbReference type="Proteomes" id="UP000198619">
    <property type="component" value="Unassembled WGS sequence"/>
</dbReference>
<dbReference type="GO" id="GO:0005886">
    <property type="term" value="C:plasma membrane"/>
    <property type="evidence" value="ECO:0007669"/>
    <property type="project" value="UniProtKB-SubCell"/>
</dbReference>
<dbReference type="InterPro" id="IPR023632">
    <property type="entry name" value="ATP_synth_F1_gsu_CS"/>
</dbReference>
<dbReference type="InterPro" id="IPR000131">
    <property type="entry name" value="ATP_synth_F1_gsu"/>
</dbReference>
<evidence type="ECO:0000256" key="4">
    <source>
        <dbReference type="ARBA" id="ARBA00022448"/>
    </source>
</evidence>
<keyword evidence="5 10" id="KW-0375">Hydrogen ion transport</keyword>
<dbReference type="STRING" id="84698.SAMN04488528_102014"/>
<protein>
    <recommendedName>
        <fullName evidence="10">ATP synthase gamma chain</fullName>
    </recommendedName>
    <alternativeName>
        <fullName evidence="10">ATP synthase F1 sector gamma subunit</fullName>
    </alternativeName>
    <alternativeName>
        <fullName evidence="10">F-ATPase gamma subunit</fullName>
    </alternativeName>
</protein>
<dbReference type="Gene3D" id="3.40.1380.10">
    <property type="match status" value="1"/>
</dbReference>
<dbReference type="NCBIfam" id="TIGR01146">
    <property type="entry name" value="ATPsyn_F1gamma"/>
    <property type="match status" value="1"/>
</dbReference>
<evidence type="ECO:0000313" key="11">
    <source>
        <dbReference type="EMBL" id="SFB23817.1"/>
    </source>
</evidence>
<dbReference type="GO" id="GO:0045259">
    <property type="term" value="C:proton-transporting ATP synthase complex"/>
    <property type="evidence" value="ECO:0007669"/>
    <property type="project" value="UniProtKB-KW"/>
</dbReference>
<keyword evidence="4 10" id="KW-0813">Transport</keyword>
<comment type="subcellular location">
    <subcellularLocation>
        <location evidence="10">Cell membrane</location>
        <topology evidence="10">Peripheral membrane protein</topology>
    </subcellularLocation>
    <subcellularLocation>
        <location evidence="2">Membrane</location>
        <topology evidence="2">Peripheral membrane protein</topology>
    </subcellularLocation>
</comment>
<dbReference type="Gene3D" id="1.10.287.80">
    <property type="entry name" value="ATP synthase, gamma subunit, helix hairpin domain"/>
    <property type="match status" value="1"/>
</dbReference>
<dbReference type="GO" id="GO:0046933">
    <property type="term" value="F:proton-transporting ATP synthase activity, rotational mechanism"/>
    <property type="evidence" value="ECO:0007669"/>
    <property type="project" value="UniProtKB-UniRule"/>
</dbReference>
<evidence type="ECO:0000256" key="7">
    <source>
        <dbReference type="ARBA" id="ARBA00023136"/>
    </source>
</evidence>
<dbReference type="InterPro" id="IPR035968">
    <property type="entry name" value="ATP_synth_F1_ATPase_gsu"/>
</dbReference>
<keyword evidence="9 10" id="KW-0066">ATP synthesis</keyword>